<feature type="domain" description="Protein MMS22-like N-terminal" evidence="11">
    <location>
        <begin position="226"/>
        <end position="575"/>
    </location>
</feature>
<evidence type="ECO:0000256" key="10">
    <source>
        <dbReference type="ARBA" id="ARBA00033326"/>
    </source>
</evidence>
<evidence type="ECO:0000256" key="2">
    <source>
        <dbReference type="ARBA" id="ARBA00004286"/>
    </source>
</evidence>
<evidence type="ECO:0000256" key="1">
    <source>
        <dbReference type="ARBA" id="ARBA00004123"/>
    </source>
</evidence>
<keyword evidence="5" id="KW-0158">Chromosome</keyword>
<dbReference type="GO" id="GO:0000724">
    <property type="term" value="P:double-strand break repair via homologous recombination"/>
    <property type="evidence" value="ECO:0007669"/>
    <property type="project" value="InterPro"/>
</dbReference>
<dbReference type="RefSeq" id="XP_030381300.1">
    <property type="nucleotide sequence ID" value="XM_030525440.1"/>
</dbReference>
<keyword evidence="13" id="KW-1185">Reference proteome</keyword>
<reference evidence="14" key="1">
    <citation type="submission" date="2025-08" db="UniProtKB">
        <authorList>
            <consortium name="RefSeq"/>
        </authorList>
    </citation>
    <scope>IDENTIFICATION</scope>
    <source>
        <strain evidence="14">11010-0011.00</strain>
        <tissue evidence="14">Whole body</tissue>
    </source>
</reference>
<feature type="domain" description="MMS22-like C-terminal" evidence="12">
    <location>
        <begin position="745"/>
        <end position="1118"/>
    </location>
</feature>
<dbReference type="GO" id="GO:0043596">
    <property type="term" value="C:nuclear replication fork"/>
    <property type="evidence" value="ECO:0007669"/>
    <property type="project" value="TreeGrafter"/>
</dbReference>
<sequence>MDYDLFQSDDDEDILNAFLAATQTDKQQVNTTVCLPSEQQSAHNEYTAVLPEFNCSGRESRVQDFRNDSFIGLGYGLHELPPCTKLDNLMFGFDPGQLQVRAVMSFLLSDACKNVQKFYSTVVEQQHLRSAQTQIDWYKARQQVTHCYHLLLHDEFMELHWPVLREPVTYLRELLNNILDAGTWRVLYFAEHSKGNECQAPAYHFYHGALEWRMLDLYLILKYEVHGQELQEAQQIFYDQLERTLDELILCASYFHHSKHKVELLHSSAFVCPCIKEFWMLLQRLLPMWSYQLSTLMPPEEAEFWPLFDRAMYRYKTQLDSSKDLACHEFHAWLRLSLVRLSAQWKQEESIPSSEVLQIAACLKEFLNCQPDEQQRRVYLCLLAPLQLQFGRPNSDVLCHIWEHMHRSINCSLTIVGSRMQELPKTCASGSAYLERYRKLLGKQQLDDLNLGSFTLFVLLLGKSLQLLGHSNQVQKVLGRIFSKFSAAKMLALNEQGIHQVIELFLSLLLSYCDFAELAPKLREMMLCMSLDKLPPNRRLVTAKGHMALLLLHVERQVPVDEYVKKLLAQLKKVQNDLDVASVFVAALQPIYKQTCDFSHGEHLLISSWLVHYVEHSEQAAQDRVWETLHLIFERIRELQVPNAGVQDMWQALQDHILPLLRLQYVSSYSTWLPKLSADFCLKDGKLLPGFLHGTPANMAANAQLLLHVLEDQHADKQSGGIILTDAVIIQVWVKSLVLLTPHHEAVIALTPHVQQLSEFQALHIEPSALETREPLCAFFRALDLHVQDNAHVRMQLSNKLHAYVHNFELWLPPERIHAERPELVTRFYSFIAIVIYNCAPLAYVRSKPSCFFHLALSRFLLPTSLQTGTPPKGRLPQMMHKIFPVLLQGIGRLPYKTDAYLGWTLQKLLLHWTPYFRNLTNAKLVSRPYASILQTDVEGQLSQFVLEKLMAQFLVVQQRQAGPNTGLVVTILQQLINGLEDVPSTEQQASGEAQLLTLLKAAHQPLLEHVMFVDENAHSRILVLELYRALISHRIFQRSSTIRDAFAADICTLAKKHMAHCTYFFFQMLFKISELVPALVAPLLPFVKNEAQIVEQKRGPGVDVGIRKCLQKLQQVLQTAMPKN</sequence>
<evidence type="ECO:0000256" key="8">
    <source>
        <dbReference type="ARBA" id="ARBA00023204"/>
    </source>
</evidence>
<evidence type="ECO:0000259" key="12">
    <source>
        <dbReference type="Pfam" id="PF14911"/>
    </source>
</evidence>
<protein>
    <recommendedName>
        <fullName evidence="4">Protein MMS22-like</fullName>
    </recommendedName>
    <alternativeName>
        <fullName evidence="10">Methyl methanesulfonate-sensitivity protein 22-like</fullName>
    </alternativeName>
</protein>
<evidence type="ECO:0000256" key="3">
    <source>
        <dbReference type="ARBA" id="ARBA00006585"/>
    </source>
</evidence>
<evidence type="ECO:0000259" key="11">
    <source>
        <dbReference type="Pfam" id="PF14910"/>
    </source>
</evidence>
<name>A0A6J2U069_DROLE</name>
<dbReference type="OrthoDB" id="8193282at2759"/>
<comment type="subcellular location">
    <subcellularLocation>
        <location evidence="2">Chromosome</location>
    </subcellularLocation>
    <subcellularLocation>
        <location evidence="1">Nucleus</location>
    </subcellularLocation>
</comment>
<accession>A0A6J2U069</accession>
<dbReference type="GeneID" id="115629111"/>
<dbReference type="InterPro" id="IPR029424">
    <property type="entry name" value="MMS22L_C"/>
</dbReference>
<gene>
    <name evidence="14" type="primary">LOC115629111</name>
</gene>
<comment type="similarity">
    <text evidence="3">Belongs to the MMS22 family. MMS22L subfamily.</text>
</comment>
<proteinExistence type="inferred from homology"/>
<keyword evidence="9" id="KW-0539">Nucleus</keyword>
<dbReference type="GO" id="GO:0031297">
    <property type="term" value="P:replication fork processing"/>
    <property type="evidence" value="ECO:0007669"/>
    <property type="project" value="InterPro"/>
</dbReference>
<dbReference type="InterPro" id="IPR029425">
    <property type="entry name" value="MMS22L_N"/>
</dbReference>
<dbReference type="Proteomes" id="UP000504634">
    <property type="component" value="Unplaced"/>
</dbReference>
<evidence type="ECO:0000256" key="7">
    <source>
        <dbReference type="ARBA" id="ARBA00022853"/>
    </source>
</evidence>
<organism evidence="13 14">
    <name type="scientific">Drosophila lebanonensis</name>
    <name type="common">Fruit fly</name>
    <name type="synonym">Scaptodrosophila lebanonensis</name>
    <dbReference type="NCBI Taxonomy" id="7225"/>
    <lineage>
        <taxon>Eukaryota</taxon>
        <taxon>Metazoa</taxon>
        <taxon>Ecdysozoa</taxon>
        <taxon>Arthropoda</taxon>
        <taxon>Hexapoda</taxon>
        <taxon>Insecta</taxon>
        <taxon>Pterygota</taxon>
        <taxon>Neoptera</taxon>
        <taxon>Endopterygota</taxon>
        <taxon>Diptera</taxon>
        <taxon>Brachycera</taxon>
        <taxon>Muscomorpha</taxon>
        <taxon>Ephydroidea</taxon>
        <taxon>Drosophilidae</taxon>
        <taxon>Scaptodrosophila</taxon>
    </lineage>
</organism>
<evidence type="ECO:0000313" key="13">
    <source>
        <dbReference type="Proteomes" id="UP000504634"/>
    </source>
</evidence>
<dbReference type="PANTHER" id="PTHR28547">
    <property type="entry name" value="PROTEIN MMS22-LIKE"/>
    <property type="match status" value="1"/>
</dbReference>
<dbReference type="GO" id="GO:0006325">
    <property type="term" value="P:chromatin organization"/>
    <property type="evidence" value="ECO:0007669"/>
    <property type="project" value="UniProtKB-KW"/>
</dbReference>
<dbReference type="InterPro" id="IPR042320">
    <property type="entry name" value="MMS22-like"/>
</dbReference>
<keyword evidence="7" id="KW-0156">Chromatin regulator</keyword>
<evidence type="ECO:0000256" key="6">
    <source>
        <dbReference type="ARBA" id="ARBA00022763"/>
    </source>
</evidence>
<dbReference type="Pfam" id="PF14911">
    <property type="entry name" value="MMS22L_C"/>
    <property type="match status" value="1"/>
</dbReference>
<keyword evidence="8" id="KW-0234">DNA repair</keyword>
<dbReference type="Pfam" id="PF14910">
    <property type="entry name" value="MMS22L_N"/>
    <property type="match status" value="1"/>
</dbReference>
<evidence type="ECO:0000256" key="9">
    <source>
        <dbReference type="ARBA" id="ARBA00023242"/>
    </source>
</evidence>
<dbReference type="PANTHER" id="PTHR28547:SF1">
    <property type="entry name" value="PROTEIN MMS22-LIKE"/>
    <property type="match status" value="1"/>
</dbReference>
<evidence type="ECO:0000256" key="5">
    <source>
        <dbReference type="ARBA" id="ARBA00022454"/>
    </source>
</evidence>
<evidence type="ECO:0000313" key="14">
    <source>
        <dbReference type="RefSeq" id="XP_030381300.1"/>
    </source>
</evidence>
<evidence type="ECO:0000256" key="4">
    <source>
        <dbReference type="ARBA" id="ARBA00021061"/>
    </source>
</evidence>
<keyword evidence="6" id="KW-0227">DNA damage</keyword>
<dbReference type="AlphaFoldDB" id="A0A6J2U069"/>